<feature type="compositionally biased region" description="Low complexity" evidence="6">
    <location>
        <begin position="161"/>
        <end position="181"/>
    </location>
</feature>
<keyword evidence="5" id="KW-0067">ATP-binding</keyword>
<keyword evidence="3" id="KW-0235">DNA replication</keyword>
<dbReference type="PANTHER" id="PTHR45674">
    <property type="entry name" value="DNA LIGASE 1/3 FAMILY MEMBER"/>
    <property type="match status" value="1"/>
</dbReference>
<evidence type="ECO:0000256" key="3">
    <source>
        <dbReference type="ARBA" id="ARBA00022705"/>
    </source>
</evidence>
<dbReference type="Gene3D" id="3.30.1490.70">
    <property type="match status" value="1"/>
</dbReference>
<evidence type="ECO:0000313" key="9">
    <source>
        <dbReference type="EMBL" id="CAE0504631.1"/>
    </source>
</evidence>
<keyword evidence="4" id="KW-0547">Nucleotide-binding</keyword>
<dbReference type="GO" id="GO:0005524">
    <property type="term" value="F:ATP binding"/>
    <property type="evidence" value="ECO:0007669"/>
    <property type="project" value="UniProtKB-KW"/>
</dbReference>
<evidence type="ECO:0000256" key="5">
    <source>
        <dbReference type="ARBA" id="ARBA00022840"/>
    </source>
</evidence>
<dbReference type="Pfam" id="PF01068">
    <property type="entry name" value="DNA_ligase_A_M"/>
    <property type="match status" value="2"/>
</dbReference>
<evidence type="ECO:0000259" key="7">
    <source>
        <dbReference type="PROSITE" id="PS50160"/>
    </source>
</evidence>
<dbReference type="Gene3D" id="2.40.50.140">
    <property type="entry name" value="Nucleic acid-binding proteins"/>
    <property type="match status" value="1"/>
</dbReference>
<comment type="similarity">
    <text evidence="1">Belongs to the ATP-dependent DNA ligase family.</text>
</comment>
<protein>
    <recommendedName>
        <fullName evidence="7">ATP-dependent DNA ligase family profile domain-containing protein</fullName>
    </recommendedName>
</protein>
<feature type="domain" description="ATP-dependent DNA ligase family profile" evidence="7">
    <location>
        <begin position="406"/>
        <end position="481"/>
    </location>
</feature>
<dbReference type="Gene3D" id="3.30.470.30">
    <property type="entry name" value="DNA ligase/mRNA capping enzyme"/>
    <property type="match status" value="1"/>
</dbReference>
<dbReference type="PROSITE" id="PS50160">
    <property type="entry name" value="DNA_LIGASE_A3"/>
    <property type="match status" value="2"/>
</dbReference>
<accession>A0A6S8PDZ9</accession>
<evidence type="ECO:0000313" key="8">
    <source>
        <dbReference type="EMBL" id="CAE0504624.1"/>
    </source>
</evidence>
<evidence type="ECO:0000256" key="1">
    <source>
        <dbReference type="ARBA" id="ARBA00007572"/>
    </source>
</evidence>
<dbReference type="GO" id="GO:0003910">
    <property type="term" value="F:DNA ligase (ATP) activity"/>
    <property type="evidence" value="ECO:0007669"/>
    <property type="project" value="InterPro"/>
</dbReference>
<dbReference type="SUPFAM" id="SSF50249">
    <property type="entry name" value="Nucleic acid-binding proteins"/>
    <property type="match status" value="1"/>
</dbReference>
<dbReference type="GO" id="GO:0006273">
    <property type="term" value="P:lagging strand elongation"/>
    <property type="evidence" value="ECO:0007669"/>
    <property type="project" value="TreeGrafter"/>
</dbReference>
<dbReference type="PANTHER" id="PTHR45674:SF9">
    <property type="entry name" value="DNA LIGASE 3"/>
    <property type="match status" value="1"/>
</dbReference>
<dbReference type="FunFam" id="2.40.50.140:FF:000062">
    <property type="entry name" value="DNA ligase"/>
    <property type="match status" value="1"/>
</dbReference>
<evidence type="ECO:0000256" key="2">
    <source>
        <dbReference type="ARBA" id="ARBA00022598"/>
    </source>
</evidence>
<evidence type="ECO:0000256" key="4">
    <source>
        <dbReference type="ARBA" id="ARBA00022741"/>
    </source>
</evidence>
<dbReference type="InterPro" id="IPR016059">
    <property type="entry name" value="DNA_ligase_ATP-dep_CS"/>
</dbReference>
<dbReference type="SUPFAM" id="SSF56091">
    <property type="entry name" value="DNA ligase/mRNA capping enzyme, catalytic domain"/>
    <property type="match status" value="2"/>
</dbReference>
<organism evidence="8">
    <name type="scientific">Dunaliella tertiolecta</name>
    <name type="common">Green alga</name>
    <dbReference type="NCBI Taxonomy" id="3047"/>
    <lineage>
        <taxon>Eukaryota</taxon>
        <taxon>Viridiplantae</taxon>
        <taxon>Chlorophyta</taxon>
        <taxon>core chlorophytes</taxon>
        <taxon>Chlorophyceae</taxon>
        <taxon>CS clade</taxon>
        <taxon>Chlamydomonadales</taxon>
        <taxon>Dunaliellaceae</taxon>
        <taxon>Dunaliella</taxon>
    </lineage>
</organism>
<feature type="domain" description="ATP-dependent DNA ligase family profile" evidence="7">
    <location>
        <begin position="97"/>
        <end position="151"/>
    </location>
</feature>
<feature type="region of interest" description="Disordered" evidence="6">
    <location>
        <begin position="1"/>
        <end position="31"/>
    </location>
</feature>
<feature type="region of interest" description="Disordered" evidence="6">
    <location>
        <begin position="355"/>
        <end position="399"/>
    </location>
</feature>
<dbReference type="InterPro" id="IPR012310">
    <property type="entry name" value="DNA_ligase_ATP-dep_cent"/>
</dbReference>
<dbReference type="EMBL" id="HBIP01032344">
    <property type="protein sequence ID" value="CAE0504624.1"/>
    <property type="molecule type" value="Transcribed_RNA"/>
</dbReference>
<dbReference type="InterPro" id="IPR012309">
    <property type="entry name" value="DNA_ligase_ATP-dep_C"/>
</dbReference>
<dbReference type="AlphaFoldDB" id="A0A6S8PDZ9"/>
<dbReference type="InterPro" id="IPR012340">
    <property type="entry name" value="NA-bd_OB-fold"/>
</dbReference>
<proteinExistence type="inferred from homology"/>
<dbReference type="CDD" id="cd07969">
    <property type="entry name" value="OBF_DNA_ligase_I"/>
    <property type="match status" value="1"/>
</dbReference>
<sequence length="602" mass="62618">MGDTGGDVDGTQGDTGPAQPTGHRSVQAGSTFGVPPCEEAECAAGPAIANADRPAAGRSLVCDAEIVGVEREPSTGRVVRMRAFQELATRARGSVDASQVTLSVCVYLFDLLCLDGSTTMGKPLSRRRELMQTALPYMREGYIQMAQSTEVTVLPDPSQPSPASKSKTTSTAAGAVSAASMKTRRPRAASAARFEVESGSDEEAADESGSSRVGGDGSESGSEERAAPMPGLSSPSAAKAKSRPTPAASTSHAPALSAPAVSCRAPTAVAPAAAATASRVAARQTPQAAVPATPLPASTEQAAVCQGTAQGYPTPPPQVCVPPSQHIGADKAVAGLSASTVPLCQSLMGAAARAAGSAGSEEADDAQSGGPAQVAHPPSSSAGPRAVSSSTTEPPRLSVEEAEPFVTQLMMEAIDAGTEGLMLKRLDGPYEPSKRSDSWVKLKKDYIQGLQDTLDLVPIGAWYGNGRKVGWFSPFLLACYDPSAETFQSVCRCMSGFTDAFYVDATQRLGARTIPSRKAYYDTSECCDVWFEPTEVWEVRGADLTLSPVHAAARGLVPDTDRGIALRFPRFIKVRDDKAVEQATGPDQLASMYMAQRSVKRA</sequence>
<dbReference type="GO" id="GO:0006310">
    <property type="term" value="P:DNA recombination"/>
    <property type="evidence" value="ECO:0007669"/>
    <property type="project" value="InterPro"/>
</dbReference>
<name>A0A6S8PDZ9_DUNTE</name>
<dbReference type="InterPro" id="IPR050191">
    <property type="entry name" value="ATP-dep_DNA_ligase"/>
</dbReference>
<dbReference type="Pfam" id="PF04679">
    <property type="entry name" value="DNA_ligase_A_C"/>
    <property type="match status" value="1"/>
</dbReference>
<gene>
    <name evidence="8" type="ORF">DTER00134_LOCUS19697</name>
    <name evidence="9" type="ORF">DTER00134_LOCUS19704</name>
</gene>
<feature type="region of interest" description="Disordered" evidence="6">
    <location>
        <begin position="152"/>
        <end position="254"/>
    </location>
</feature>
<reference evidence="8" key="1">
    <citation type="submission" date="2021-01" db="EMBL/GenBank/DDBJ databases">
        <authorList>
            <person name="Corre E."/>
            <person name="Pelletier E."/>
            <person name="Niang G."/>
            <person name="Scheremetjew M."/>
            <person name="Finn R."/>
            <person name="Kale V."/>
            <person name="Holt S."/>
            <person name="Cochrane G."/>
            <person name="Meng A."/>
            <person name="Brown T."/>
            <person name="Cohen L."/>
        </authorList>
    </citation>
    <scope>NUCLEOTIDE SEQUENCE</scope>
    <source>
        <strain evidence="8">CCMP1320</strain>
    </source>
</reference>
<evidence type="ECO:0000256" key="6">
    <source>
        <dbReference type="SAM" id="MobiDB-lite"/>
    </source>
</evidence>
<dbReference type="GO" id="GO:0006281">
    <property type="term" value="P:DNA repair"/>
    <property type="evidence" value="ECO:0007669"/>
    <property type="project" value="InterPro"/>
</dbReference>
<feature type="compositionally biased region" description="Low complexity" evidence="6">
    <location>
        <begin position="233"/>
        <end position="254"/>
    </location>
</feature>
<dbReference type="PROSITE" id="PS00333">
    <property type="entry name" value="DNA_LIGASE_A2"/>
    <property type="match status" value="1"/>
</dbReference>
<dbReference type="EMBL" id="HBIP01032351">
    <property type="protein sequence ID" value="CAE0504631.1"/>
    <property type="molecule type" value="Transcribed_RNA"/>
</dbReference>
<feature type="compositionally biased region" description="Low complexity" evidence="6">
    <location>
        <begin position="377"/>
        <end position="390"/>
    </location>
</feature>
<keyword evidence="2" id="KW-0436">Ligase</keyword>